<dbReference type="GO" id="GO:0044718">
    <property type="term" value="P:siderophore transmembrane transport"/>
    <property type="evidence" value="ECO:0007669"/>
    <property type="project" value="TreeGrafter"/>
</dbReference>
<keyword evidence="8" id="KW-0675">Receptor</keyword>
<keyword evidence="7 10" id="KW-0472">Membrane</keyword>
<sequence>MNYWESHTQVAVRFRRFDRKRYAAFRSMHKVINIGVVTASTLLFALPDTAQAQKAIEPNRTGEEASVELEEVEVTASRAPIARNQATKIVTVIPAREIAAAPVTSIQDLLEYAAGIDVRQRGEGGTQADISIRGGTFDQIAVLLNGVNLSNPQTGHYSFDLPVNLSDIERIEVVSGPSSRIFGASAFAGAINIITKTGKENRISTDNYAGMHKLWKLEAAINHATTHFGQRLSAGYASSGGYIDNTDFKQLNLFWQSELKSEETDFQFQAGYNDKGYGANSFYSASYPNQYDKTRRFFLSAGGETHGKIKFTPKVYWTRHFDRYELFRSDPADWYTGHNYHETEVFGANLNATTQWKLGRTSMGVEFRNEGVKSNVLGKPMKEPQNVPFEKEGQYLKSDNRSNISYFLEHNVLLRRFTLSVGVLANYNSALNEGIHFYPGIDASYRIGDNFRLYGSWNRALRMPTFTDLYYEGKTNKGNPDLKPEESEAFEVGLKYNTYFLRAHIAGFYRKGKNMIDWVKEKPEDIWESRNLTKVDNLGFETNLSLLPRELGNKRFFIRKIELGYAFIHQDKDSEGYISNYALDYLKHKFTAQLSHSIWKGFSATWYVRWQDRAGSYTKYENLKPAYEEPYAPYCLVDMKVNWEYQRLNLYAELNNLLNSTYYDLGNIPQPGIWFKAGLRYSFKY</sequence>
<evidence type="ECO:0000313" key="15">
    <source>
        <dbReference type="Proteomes" id="UP000095591"/>
    </source>
</evidence>
<reference evidence="14 15" key="1">
    <citation type="submission" date="2015-09" db="EMBL/GenBank/DDBJ databases">
        <authorList>
            <consortium name="Pathogen Informatics"/>
        </authorList>
    </citation>
    <scope>NUCLEOTIDE SEQUENCE [LARGE SCALE GENOMIC DNA]</scope>
    <source>
        <strain evidence="14 15">2789STDY5608872</strain>
    </source>
</reference>
<dbReference type="PROSITE" id="PS52016">
    <property type="entry name" value="TONB_DEPENDENT_REC_3"/>
    <property type="match status" value="1"/>
</dbReference>
<dbReference type="InterPro" id="IPR039426">
    <property type="entry name" value="TonB-dep_rcpt-like"/>
</dbReference>
<dbReference type="PANTHER" id="PTHR30069">
    <property type="entry name" value="TONB-DEPENDENT OUTER MEMBRANE RECEPTOR"/>
    <property type="match status" value="1"/>
</dbReference>
<comment type="similarity">
    <text evidence="10 11">Belongs to the TonB-dependent receptor family.</text>
</comment>
<dbReference type="Gene3D" id="2.170.130.10">
    <property type="entry name" value="TonB-dependent receptor, plug domain"/>
    <property type="match status" value="1"/>
</dbReference>
<accession>A0A173V0Q5</accession>
<dbReference type="SUPFAM" id="SSF56935">
    <property type="entry name" value="Porins"/>
    <property type="match status" value="1"/>
</dbReference>
<comment type="subcellular location">
    <subcellularLocation>
        <location evidence="1 10">Cell outer membrane</location>
        <topology evidence="1 10">Multi-pass membrane protein</topology>
    </subcellularLocation>
</comment>
<name>A0A173V0Q5_PARDI</name>
<evidence type="ECO:0000256" key="7">
    <source>
        <dbReference type="ARBA" id="ARBA00023136"/>
    </source>
</evidence>
<dbReference type="InterPro" id="IPR037066">
    <property type="entry name" value="Plug_dom_sf"/>
</dbReference>
<dbReference type="InterPro" id="IPR000531">
    <property type="entry name" value="Beta-barrel_TonB"/>
</dbReference>
<dbReference type="GO" id="GO:0009279">
    <property type="term" value="C:cell outer membrane"/>
    <property type="evidence" value="ECO:0007669"/>
    <property type="project" value="UniProtKB-SubCell"/>
</dbReference>
<feature type="domain" description="TonB-dependent receptor plug" evidence="13">
    <location>
        <begin position="85"/>
        <end position="190"/>
    </location>
</feature>
<dbReference type="Pfam" id="PF07715">
    <property type="entry name" value="Plug"/>
    <property type="match status" value="1"/>
</dbReference>
<feature type="domain" description="TonB-dependent receptor-like beta-barrel" evidence="12">
    <location>
        <begin position="235"/>
        <end position="657"/>
    </location>
</feature>
<evidence type="ECO:0000313" key="14">
    <source>
        <dbReference type="EMBL" id="CUN20156.1"/>
    </source>
</evidence>
<evidence type="ECO:0000256" key="9">
    <source>
        <dbReference type="ARBA" id="ARBA00023237"/>
    </source>
</evidence>
<dbReference type="EMBL" id="CYXP01000005">
    <property type="protein sequence ID" value="CUN20156.1"/>
    <property type="molecule type" value="Genomic_DNA"/>
</dbReference>
<dbReference type="Gene3D" id="2.40.170.20">
    <property type="entry name" value="TonB-dependent receptor, beta-barrel domain"/>
    <property type="match status" value="1"/>
</dbReference>
<dbReference type="Pfam" id="PF00593">
    <property type="entry name" value="TonB_dep_Rec_b-barrel"/>
    <property type="match status" value="1"/>
</dbReference>
<evidence type="ECO:0000256" key="11">
    <source>
        <dbReference type="RuleBase" id="RU003357"/>
    </source>
</evidence>
<proteinExistence type="inferred from homology"/>
<dbReference type="InterPro" id="IPR012910">
    <property type="entry name" value="Plug_dom"/>
</dbReference>
<dbReference type="AlphaFoldDB" id="A0A173V0Q5"/>
<evidence type="ECO:0000256" key="3">
    <source>
        <dbReference type="ARBA" id="ARBA00022452"/>
    </source>
</evidence>
<evidence type="ECO:0000256" key="6">
    <source>
        <dbReference type="ARBA" id="ARBA00023077"/>
    </source>
</evidence>
<evidence type="ECO:0000256" key="2">
    <source>
        <dbReference type="ARBA" id="ARBA00022448"/>
    </source>
</evidence>
<gene>
    <name evidence="14" type="primary">btuB_3</name>
    <name evidence="14" type="ORF">ERS852429_02471</name>
</gene>
<keyword evidence="2 10" id="KW-0813">Transport</keyword>
<dbReference type="InterPro" id="IPR036942">
    <property type="entry name" value="Beta-barrel_TonB_sf"/>
</dbReference>
<evidence type="ECO:0000259" key="13">
    <source>
        <dbReference type="Pfam" id="PF07715"/>
    </source>
</evidence>
<keyword evidence="3 10" id="KW-1134">Transmembrane beta strand</keyword>
<dbReference type="GO" id="GO:0015344">
    <property type="term" value="F:siderophore uptake transmembrane transporter activity"/>
    <property type="evidence" value="ECO:0007669"/>
    <property type="project" value="TreeGrafter"/>
</dbReference>
<evidence type="ECO:0000256" key="10">
    <source>
        <dbReference type="PROSITE-ProRule" id="PRU01360"/>
    </source>
</evidence>
<dbReference type="RefSeq" id="WP_044545558.1">
    <property type="nucleotide sequence ID" value="NZ_CDRH01000291.1"/>
</dbReference>
<keyword evidence="4 10" id="KW-0812">Transmembrane</keyword>
<evidence type="ECO:0000256" key="8">
    <source>
        <dbReference type="ARBA" id="ARBA00023170"/>
    </source>
</evidence>
<protein>
    <submittedName>
        <fullName evidence="14">Outer membrane cobalamin translocator</fullName>
    </submittedName>
</protein>
<dbReference type="PANTHER" id="PTHR30069:SF29">
    <property type="entry name" value="HEMOGLOBIN AND HEMOGLOBIN-HAPTOGLOBIN-BINDING PROTEIN 1-RELATED"/>
    <property type="match status" value="1"/>
</dbReference>
<organism evidence="14 15">
    <name type="scientific">Parabacteroides distasonis</name>
    <dbReference type="NCBI Taxonomy" id="823"/>
    <lineage>
        <taxon>Bacteria</taxon>
        <taxon>Pseudomonadati</taxon>
        <taxon>Bacteroidota</taxon>
        <taxon>Bacteroidia</taxon>
        <taxon>Bacteroidales</taxon>
        <taxon>Tannerellaceae</taxon>
        <taxon>Parabacteroides</taxon>
    </lineage>
</organism>
<keyword evidence="6 11" id="KW-0798">TonB box</keyword>
<evidence type="ECO:0000259" key="12">
    <source>
        <dbReference type="Pfam" id="PF00593"/>
    </source>
</evidence>
<keyword evidence="5" id="KW-0732">Signal</keyword>
<evidence type="ECO:0000256" key="5">
    <source>
        <dbReference type="ARBA" id="ARBA00022729"/>
    </source>
</evidence>
<dbReference type="CDD" id="cd01347">
    <property type="entry name" value="ligand_gated_channel"/>
    <property type="match status" value="1"/>
</dbReference>
<evidence type="ECO:0000256" key="1">
    <source>
        <dbReference type="ARBA" id="ARBA00004571"/>
    </source>
</evidence>
<dbReference type="Proteomes" id="UP000095591">
    <property type="component" value="Unassembled WGS sequence"/>
</dbReference>
<keyword evidence="9 10" id="KW-0998">Cell outer membrane</keyword>
<evidence type="ECO:0000256" key="4">
    <source>
        <dbReference type="ARBA" id="ARBA00022692"/>
    </source>
</evidence>